<dbReference type="STRING" id="608538.HTH_1056"/>
<dbReference type="EC" id="2.7.7.65" evidence="1"/>
<dbReference type="FunFam" id="3.30.70.270:FF:000001">
    <property type="entry name" value="Diguanylate cyclase domain protein"/>
    <property type="match status" value="1"/>
</dbReference>
<dbReference type="CDD" id="cd01949">
    <property type="entry name" value="GGDEF"/>
    <property type="match status" value="1"/>
</dbReference>
<dbReference type="PANTHER" id="PTHR45138:SF9">
    <property type="entry name" value="DIGUANYLATE CYCLASE DGCM-RELATED"/>
    <property type="match status" value="1"/>
</dbReference>
<dbReference type="eggNOG" id="COG2199">
    <property type="taxonomic scope" value="Bacteria"/>
</dbReference>
<name>D3DI62_HYDTT</name>
<reference evidence="5 6" key="1">
    <citation type="journal article" date="2010" name="J. Bacteriol.">
        <title>Complete genome sequence of the thermophilic, obligately chemolithoautotrophic hydrogen-oxidizing bacterium Hydrogenobacter thermophilus TK-6.</title>
        <authorList>
            <person name="Arai H."/>
            <person name="Kanbe H."/>
            <person name="Ishii M."/>
            <person name="Igarashi Y."/>
        </authorList>
    </citation>
    <scope>NUCLEOTIDE SEQUENCE [LARGE SCALE GENOMIC DNA]</scope>
    <source>
        <strain evidence="6">DSM 6534 / IAM 12695 / TK-6 [Tokyo]</strain>
    </source>
</reference>
<dbReference type="PANTHER" id="PTHR45138">
    <property type="entry name" value="REGULATORY COMPONENTS OF SENSORY TRANSDUCTION SYSTEM"/>
    <property type="match status" value="1"/>
</dbReference>
<keyword evidence="3" id="KW-0812">Transmembrane</keyword>
<dbReference type="GO" id="GO:1902201">
    <property type="term" value="P:negative regulation of bacterial-type flagellum-dependent cell motility"/>
    <property type="evidence" value="ECO:0007669"/>
    <property type="project" value="TreeGrafter"/>
</dbReference>
<feature type="domain" description="GGDEF" evidence="4">
    <location>
        <begin position="103"/>
        <end position="231"/>
    </location>
</feature>
<keyword evidence="6" id="KW-1185">Reference proteome</keyword>
<feature type="transmembrane region" description="Helical" evidence="3">
    <location>
        <begin position="7"/>
        <end position="37"/>
    </location>
</feature>
<dbReference type="Proteomes" id="UP000002574">
    <property type="component" value="Chromosome"/>
</dbReference>
<evidence type="ECO:0000313" key="5">
    <source>
        <dbReference type="EMBL" id="BAI69514.1"/>
    </source>
</evidence>
<keyword evidence="3" id="KW-0472">Membrane</keyword>
<dbReference type="AlphaFoldDB" id="D3DI62"/>
<evidence type="ECO:0000256" key="1">
    <source>
        <dbReference type="ARBA" id="ARBA00012528"/>
    </source>
</evidence>
<evidence type="ECO:0000313" key="6">
    <source>
        <dbReference type="Proteomes" id="UP000002574"/>
    </source>
</evidence>
<dbReference type="InterPro" id="IPR043128">
    <property type="entry name" value="Rev_trsase/Diguanyl_cyclase"/>
</dbReference>
<dbReference type="SMART" id="SM00267">
    <property type="entry name" value="GGDEF"/>
    <property type="match status" value="1"/>
</dbReference>
<dbReference type="GO" id="GO:0052621">
    <property type="term" value="F:diguanylate cyclase activity"/>
    <property type="evidence" value="ECO:0007669"/>
    <property type="project" value="UniProtKB-EC"/>
</dbReference>
<dbReference type="RefSeq" id="WP_012963694.1">
    <property type="nucleotide sequence ID" value="NC_013799.1"/>
</dbReference>
<feature type="transmembrane region" description="Helical" evidence="3">
    <location>
        <begin position="43"/>
        <end position="62"/>
    </location>
</feature>
<dbReference type="KEGG" id="hth:HTH_1056"/>
<dbReference type="GO" id="GO:0043709">
    <property type="term" value="P:cell adhesion involved in single-species biofilm formation"/>
    <property type="evidence" value="ECO:0007669"/>
    <property type="project" value="TreeGrafter"/>
</dbReference>
<proteinExistence type="predicted"/>
<comment type="catalytic activity">
    <reaction evidence="2">
        <text>2 GTP = 3',3'-c-di-GMP + 2 diphosphate</text>
        <dbReference type="Rhea" id="RHEA:24898"/>
        <dbReference type="ChEBI" id="CHEBI:33019"/>
        <dbReference type="ChEBI" id="CHEBI:37565"/>
        <dbReference type="ChEBI" id="CHEBI:58805"/>
        <dbReference type="EC" id="2.7.7.65"/>
    </reaction>
</comment>
<dbReference type="Pfam" id="PF00990">
    <property type="entry name" value="GGDEF"/>
    <property type="match status" value="1"/>
</dbReference>
<protein>
    <recommendedName>
        <fullName evidence="1">diguanylate cyclase</fullName>
        <ecNumber evidence="1">2.7.7.65</ecNumber>
    </recommendedName>
</protein>
<dbReference type="Gene3D" id="3.30.70.270">
    <property type="match status" value="1"/>
</dbReference>
<dbReference type="EMBL" id="AP011112">
    <property type="protein sequence ID" value="BAI69514.1"/>
    <property type="molecule type" value="Genomic_DNA"/>
</dbReference>
<evidence type="ECO:0000256" key="3">
    <source>
        <dbReference type="SAM" id="Phobius"/>
    </source>
</evidence>
<organism evidence="5 6">
    <name type="scientific">Hydrogenobacter thermophilus (strain DSM 6534 / IAM 12695 / TK-6)</name>
    <dbReference type="NCBI Taxonomy" id="608538"/>
    <lineage>
        <taxon>Bacteria</taxon>
        <taxon>Pseudomonadati</taxon>
        <taxon>Aquificota</taxon>
        <taxon>Aquificia</taxon>
        <taxon>Aquificales</taxon>
        <taxon>Aquificaceae</taxon>
        <taxon>Hydrogenobacter</taxon>
    </lineage>
</organism>
<dbReference type="GO" id="GO:0005886">
    <property type="term" value="C:plasma membrane"/>
    <property type="evidence" value="ECO:0007669"/>
    <property type="project" value="TreeGrafter"/>
</dbReference>
<dbReference type="InterPro" id="IPR000160">
    <property type="entry name" value="GGDEF_dom"/>
</dbReference>
<dbReference type="InterPro" id="IPR029787">
    <property type="entry name" value="Nucleotide_cyclase"/>
</dbReference>
<dbReference type="InterPro" id="IPR050469">
    <property type="entry name" value="Diguanylate_Cyclase"/>
</dbReference>
<dbReference type="NCBIfam" id="TIGR00254">
    <property type="entry name" value="GGDEF"/>
    <property type="match status" value="1"/>
</dbReference>
<keyword evidence="3" id="KW-1133">Transmembrane helix</keyword>
<dbReference type="SUPFAM" id="SSF55073">
    <property type="entry name" value="Nucleotide cyclase"/>
    <property type="match status" value="1"/>
</dbReference>
<sequence length="238" mass="27623">MEDYEAFYIVLSFLLITFAFFIRSIISLVAGFCFISLAMVHNVYVNMLIYTVLSLSILLQGYKIKKLSERKAILKDPLTDAYSRYFFEEFLKEEIKKADRFGKRFAILFIDLNDFKLINDTYGHSIGDHVLKIIASKIKDNLRECDVISRWGGDEFAVILPETSCSEVLEIIYRLYHSISYSIGNHKVTLSIGYACYPEHGRSLDELIQEADKGMYKAKAVYKEMKKSSSKQRYEEKQ</sequence>
<accession>D3DI62</accession>
<evidence type="ECO:0000259" key="4">
    <source>
        <dbReference type="PROSITE" id="PS50887"/>
    </source>
</evidence>
<gene>
    <name evidence="5" type="ordered locus">HTH_1056</name>
</gene>
<evidence type="ECO:0000256" key="2">
    <source>
        <dbReference type="ARBA" id="ARBA00034247"/>
    </source>
</evidence>
<dbReference type="PROSITE" id="PS50887">
    <property type="entry name" value="GGDEF"/>
    <property type="match status" value="1"/>
</dbReference>
<dbReference type="KEGG" id="hte:Hydth_1050"/>
<dbReference type="OrthoDB" id="9783388at2"/>